<dbReference type="SUPFAM" id="SSF56112">
    <property type="entry name" value="Protein kinase-like (PK-like)"/>
    <property type="match status" value="1"/>
</dbReference>
<dbReference type="EMBL" id="LT554210">
    <property type="protein sequence ID" value="SAM03628.1"/>
    <property type="molecule type" value="Genomic_DNA"/>
</dbReference>
<dbReference type="Proteomes" id="UP000078561">
    <property type="component" value="Unassembled WGS sequence"/>
</dbReference>
<dbReference type="STRING" id="4829.A0A168Q5W2"/>
<protein>
    <submittedName>
        <fullName evidence="2">Uncharacterized protein</fullName>
    </submittedName>
</protein>
<evidence type="ECO:0000313" key="2">
    <source>
        <dbReference type="EMBL" id="SAM03628.1"/>
    </source>
</evidence>
<evidence type="ECO:0000313" key="3">
    <source>
        <dbReference type="Proteomes" id="UP000078561"/>
    </source>
</evidence>
<gene>
    <name evidence="2" type="primary">ABSGL_09470.1 scaffold 11253</name>
</gene>
<name>A0A168Q5W2_ABSGL</name>
<accession>A0A168Q5W2</accession>
<dbReference type="GO" id="GO:0004305">
    <property type="term" value="F:ethanolamine kinase activity"/>
    <property type="evidence" value="ECO:0007669"/>
    <property type="project" value="TreeGrafter"/>
</dbReference>
<dbReference type="InterPro" id="IPR011009">
    <property type="entry name" value="Kinase-like_dom_sf"/>
</dbReference>
<evidence type="ECO:0000256" key="1">
    <source>
        <dbReference type="ARBA" id="ARBA00038211"/>
    </source>
</evidence>
<sequence length="110" mass="12787">MANHFVEWRYDYHGTTPAVMTEPFPSKDEQMVFIQAYIDTNKDELGNHDGSSVEEIRKEMEAWLMGTHVGWGLWGLVQASQSQIDFDYFAYSMERLGAFRESLVKWSVVD</sequence>
<reference evidence="2" key="1">
    <citation type="submission" date="2016-04" db="EMBL/GenBank/DDBJ databases">
        <authorList>
            <person name="Evans L.H."/>
            <person name="Alamgir A."/>
            <person name="Owens N."/>
            <person name="Weber N.D."/>
            <person name="Virtaneva K."/>
            <person name="Barbian K."/>
            <person name="Babar A."/>
            <person name="Rosenke K."/>
        </authorList>
    </citation>
    <scope>NUCLEOTIDE SEQUENCE [LARGE SCALE GENOMIC DNA]</scope>
    <source>
        <strain evidence="2">CBS 101.48</strain>
    </source>
</reference>
<dbReference type="Gene3D" id="3.90.1200.10">
    <property type="match status" value="1"/>
</dbReference>
<dbReference type="OrthoDB" id="10267235at2759"/>
<dbReference type="InParanoid" id="A0A168Q5W2"/>
<dbReference type="GO" id="GO:0006646">
    <property type="term" value="P:phosphatidylethanolamine biosynthetic process"/>
    <property type="evidence" value="ECO:0007669"/>
    <property type="project" value="TreeGrafter"/>
</dbReference>
<dbReference type="PANTHER" id="PTHR22603">
    <property type="entry name" value="CHOLINE/ETHANOALAMINE KINASE"/>
    <property type="match status" value="1"/>
</dbReference>
<dbReference type="PANTHER" id="PTHR22603:SF93">
    <property type="entry name" value="RE24176P"/>
    <property type="match status" value="1"/>
</dbReference>
<dbReference type="Pfam" id="PF01633">
    <property type="entry name" value="Choline_kinase"/>
    <property type="match status" value="1"/>
</dbReference>
<dbReference type="AlphaFoldDB" id="A0A168Q5W2"/>
<dbReference type="GO" id="GO:0004103">
    <property type="term" value="F:choline kinase activity"/>
    <property type="evidence" value="ECO:0007669"/>
    <property type="project" value="TreeGrafter"/>
</dbReference>
<proteinExistence type="inferred from homology"/>
<keyword evidence="3" id="KW-1185">Reference proteome</keyword>
<organism evidence="2">
    <name type="scientific">Absidia glauca</name>
    <name type="common">Pin mould</name>
    <dbReference type="NCBI Taxonomy" id="4829"/>
    <lineage>
        <taxon>Eukaryota</taxon>
        <taxon>Fungi</taxon>
        <taxon>Fungi incertae sedis</taxon>
        <taxon>Mucoromycota</taxon>
        <taxon>Mucoromycotina</taxon>
        <taxon>Mucoromycetes</taxon>
        <taxon>Mucorales</taxon>
        <taxon>Cunninghamellaceae</taxon>
        <taxon>Absidia</taxon>
    </lineage>
</organism>
<dbReference type="GO" id="GO:0005737">
    <property type="term" value="C:cytoplasm"/>
    <property type="evidence" value="ECO:0007669"/>
    <property type="project" value="TreeGrafter"/>
</dbReference>
<comment type="similarity">
    <text evidence="1">Belongs to the choline/ethanolamine kinase family.</text>
</comment>